<evidence type="ECO:0000313" key="3">
    <source>
        <dbReference type="WBParaSite" id="nRc.2.0.1.t32398-RA"/>
    </source>
</evidence>
<accession>A0A915K3J0</accession>
<feature type="compositionally biased region" description="Polar residues" evidence="1">
    <location>
        <begin position="66"/>
        <end position="77"/>
    </location>
</feature>
<protein>
    <submittedName>
        <fullName evidence="3">Prolactin receptor</fullName>
    </submittedName>
</protein>
<proteinExistence type="predicted"/>
<keyword evidence="2" id="KW-1185">Reference proteome</keyword>
<organism evidence="2 3">
    <name type="scientific">Romanomermis culicivorax</name>
    <name type="common">Nematode worm</name>
    <dbReference type="NCBI Taxonomy" id="13658"/>
    <lineage>
        <taxon>Eukaryota</taxon>
        <taxon>Metazoa</taxon>
        <taxon>Ecdysozoa</taxon>
        <taxon>Nematoda</taxon>
        <taxon>Enoplea</taxon>
        <taxon>Dorylaimia</taxon>
        <taxon>Mermithida</taxon>
        <taxon>Mermithoidea</taxon>
        <taxon>Mermithidae</taxon>
        <taxon>Romanomermis</taxon>
    </lineage>
</organism>
<name>A0A915K3J0_ROMCU</name>
<dbReference type="WBParaSite" id="nRc.2.0.1.t32398-RA">
    <property type="protein sequence ID" value="nRc.2.0.1.t32398-RA"/>
    <property type="gene ID" value="nRc.2.0.1.g32398"/>
</dbReference>
<sequence length="134" mass="14410">MTPSALLCAGEDPLGHPDGLRKQSFPGLWIRPIDDSKGPLAQVPACSQQALEDPLGDQTKCGRTFRSPTSDCHQSTRGRPPPVIAINPQEAGLANRNPDADGLPPQNLKRSPPKVELAGLKRDIITPEISTEFE</sequence>
<dbReference type="AlphaFoldDB" id="A0A915K3J0"/>
<reference evidence="3" key="1">
    <citation type="submission" date="2022-11" db="UniProtKB">
        <authorList>
            <consortium name="WormBaseParasite"/>
        </authorList>
    </citation>
    <scope>IDENTIFICATION</scope>
</reference>
<evidence type="ECO:0000313" key="2">
    <source>
        <dbReference type="Proteomes" id="UP000887565"/>
    </source>
</evidence>
<evidence type="ECO:0000256" key="1">
    <source>
        <dbReference type="SAM" id="MobiDB-lite"/>
    </source>
</evidence>
<feature type="region of interest" description="Disordered" evidence="1">
    <location>
        <begin position="1"/>
        <end position="20"/>
    </location>
</feature>
<feature type="region of interest" description="Disordered" evidence="1">
    <location>
        <begin position="53"/>
        <end position="115"/>
    </location>
</feature>
<dbReference type="Proteomes" id="UP000887565">
    <property type="component" value="Unplaced"/>
</dbReference>